<gene>
    <name evidence="3" type="ORF">CC77DRAFT_1024183</name>
</gene>
<dbReference type="Proteomes" id="UP000077248">
    <property type="component" value="Unassembled WGS sequence"/>
</dbReference>
<dbReference type="GeneID" id="29111417"/>
<dbReference type="PROSITE" id="PS00108">
    <property type="entry name" value="PROTEIN_KINASE_ST"/>
    <property type="match status" value="1"/>
</dbReference>
<dbReference type="AlphaFoldDB" id="A0A177DAR2"/>
<dbReference type="PANTHER" id="PTHR24359">
    <property type="entry name" value="SERINE/THREONINE-PROTEIN KINASE SBK1"/>
    <property type="match status" value="1"/>
</dbReference>
<feature type="domain" description="Protein kinase" evidence="2">
    <location>
        <begin position="163"/>
        <end position="502"/>
    </location>
</feature>
<evidence type="ECO:0000313" key="4">
    <source>
        <dbReference type="Proteomes" id="UP000077248"/>
    </source>
</evidence>
<dbReference type="CDD" id="cd00180">
    <property type="entry name" value="PKc"/>
    <property type="match status" value="1"/>
</dbReference>
<dbReference type="Gene3D" id="1.10.510.10">
    <property type="entry name" value="Transferase(Phosphotransferase) domain 1"/>
    <property type="match status" value="1"/>
</dbReference>
<dbReference type="KEGG" id="aalt:CC77DRAFT_1024183"/>
<dbReference type="STRING" id="5599.A0A177DAR2"/>
<dbReference type="GO" id="GO:0005524">
    <property type="term" value="F:ATP binding"/>
    <property type="evidence" value="ECO:0007669"/>
    <property type="project" value="InterPro"/>
</dbReference>
<reference evidence="3 4" key="1">
    <citation type="submission" date="2016-05" db="EMBL/GenBank/DDBJ databases">
        <title>Comparative analysis of secretome profiles of manganese(II)-oxidizing ascomycete fungi.</title>
        <authorList>
            <consortium name="DOE Joint Genome Institute"/>
            <person name="Zeiner C.A."/>
            <person name="Purvine S.O."/>
            <person name="Zink E.M."/>
            <person name="Wu S."/>
            <person name="Pasa-Tolic L."/>
            <person name="Chaput D.L."/>
            <person name="Haridas S."/>
            <person name="Grigoriev I.V."/>
            <person name="Santelli C.M."/>
            <person name="Hansel C.M."/>
        </authorList>
    </citation>
    <scope>NUCLEOTIDE SEQUENCE [LARGE SCALE GENOMIC DNA]</scope>
    <source>
        <strain evidence="3 4">SRC1lrK2f</strain>
    </source>
</reference>
<dbReference type="VEuPathDB" id="FungiDB:CC77DRAFT_1024183"/>
<keyword evidence="4" id="KW-1185">Reference proteome</keyword>
<evidence type="ECO:0000259" key="2">
    <source>
        <dbReference type="PROSITE" id="PS50011"/>
    </source>
</evidence>
<feature type="region of interest" description="Disordered" evidence="1">
    <location>
        <begin position="511"/>
        <end position="538"/>
    </location>
</feature>
<dbReference type="InterPro" id="IPR008271">
    <property type="entry name" value="Ser/Thr_kinase_AS"/>
</dbReference>
<evidence type="ECO:0000313" key="3">
    <source>
        <dbReference type="EMBL" id="OAG16297.1"/>
    </source>
</evidence>
<dbReference type="Pfam" id="PF00069">
    <property type="entry name" value="Pkinase"/>
    <property type="match status" value="1"/>
</dbReference>
<sequence length="749" mass="84684">MAENKLLQLKGAMSATIWYKGNSNNRFTSRQRLIEFWRDHDFHGCCRLQYLFDSLVGNILPTMIDTIEKNMITVVSILLYIGFHDWPRFVVHYFDNGSWRENDTRTHWKDKGLPFQETTGPEYLSKSEWDDFKERQNNFKPIIIREGCVEKYDVPRQLPFECLKTHLKPSKGGQGSVETVKIPLGLLEAAYGPKAYSNKEGHIVACKTFKRRPDSETETQILNLLASNRKKHENIAYHLAGADVNGKLYVLFERAQCDLADFMVEDRPTNATTHISSYLWEMYWLTDALDFVHEGASRHRGTSEEQLALCHMDIKPNNILVYSTLNPDQPAGVWKLADFGISKERTLRREKDGTTIRTKSMQYAGPFQPPEVCECEPDGSRFKVGRKGDIWSLGCVLVQVLVYALGGRKEVSKLNDLRATHEDGESEFRDDYFYRFYPESKSAFLGKVNPHVTNWLKTMHATAELPQGAKEKLKMLVESMLKIRAKNRWDASKVLDEIHTIIGLLPEDTDSNILQNSSEQDESGMSKEASTAPAESESIRSLPDTLVLGSYHQASSFTFGAVHVPDNFYAPSIDPNTSRRLKDWWCGETTRVLTLSQNHHEKALLEGVARGILSLENMPDVRNTLKIVSCDCSALPRSSLSSRQVIDAILEIVRPALQATVPSRPAQYELSGDRKTNSPSNPRLVIVVSCLDDVGSLVKDVKEALQDYTMGASAQLGRSIRILVTYVTRQSNTDQVSHGKGNLVQSLLL</sequence>
<dbReference type="RefSeq" id="XP_018381718.1">
    <property type="nucleotide sequence ID" value="XM_018525823.1"/>
</dbReference>
<organism evidence="3 4">
    <name type="scientific">Alternaria alternata</name>
    <name type="common">Alternaria rot fungus</name>
    <name type="synonym">Torula alternata</name>
    <dbReference type="NCBI Taxonomy" id="5599"/>
    <lineage>
        <taxon>Eukaryota</taxon>
        <taxon>Fungi</taxon>
        <taxon>Dikarya</taxon>
        <taxon>Ascomycota</taxon>
        <taxon>Pezizomycotina</taxon>
        <taxon>Dothideomycetes</taxon>
        <taxon>Pleosporomycetidae</taxon>
        <taxon>Pleosporales</taxon>
        <taxon>Pleosporineae</taxon>
        <taxon>Pleosporaceae</taxon>
        <taxon>Alternaria</taxon>
        <taxon>Alternaria sect. Alternaria</taxon>
        <taxon>Alternaria alternata complex</taxon>
    </lineage>
</organism>
<protein>
    <submittedName>
        <fullName evidence="3">Kinase-like protein</fullName>
    </submittedName>
</protein>
<dbReference type="SMART" id="SM00220">
    <property type="entry name" value="S_TKc"/>
    <property type="match status" value="1"/>
</dbReference>
<evidence type="ECO:0000256" key="1">
    <source>
        <dbReference type="SAM" id="MobiDB-lite"/>
    </source>
</evidence>
<keyword evidence="3" id="KW-0418">Kinase</keyword>
<dbReference type="GO" id="GO:0004674">
    <property type="term" value="F:protein serine/threonine kinase activity"/>
    <property type="evidence" value="ECO:0007669"/>
    <property type="project" value="TreeGrafter"/>
</dbReference>
<dbReference type="InterPro" id="IPR000719">
    <property type="entry name" value="Prot_kinase_dom"/>
</dbReference>
<dbReference type="PROSITE" id="PS50011">
    <property type="entry name" value="PROTEIN_KINASE_DOM"/>
    <property type="match status" value="1"/>
</dbReference>
<dbReference type="InterPro" id="IPR011009">
    <property type="entry name" value="Kinase-like_dom_sf"/>
</dbReference>
<keyword evidence="3" id="KW-0808">Transferase</keyword>
<dbReference type="PANTHER" id="PTHR24359:SF1">
    <property type="entry name" value="INHIBITOR OF NUCLEAR FACTOR KAPPA-B KINASE EPSILON SUBUNIT HOMOLOG 1-RELATED"/>
    <property type="match status" value="1"/>
</dbReference>
<dbReference type="SUPFAM" id="SSF56112">
    <property type="entry name" value="Protein kinase-like (PK-like)"/>
    <property type="match status" value="1"/>
</dbReference>
<name>A0A177DAR2_ALTAL</name>
<dbReference type="EMBL" id="KV441490">
    <property type="protein sequence ID" value="OAG16297.1"/>
    <property type="molecule type" value="Genomic_DNA"/>
</dbReference>
<accession>A0A177DAR2</accession>
<proteinExistence type="predicted"/>